<dbReference type="AlphaFoldDB" id="A0A1D3UGH8"/>
<protein>
    <submittedName>
        <fullName evidence="4">Periplasmic beta-glucosidase</fullName>
        <ecNumber evidence="4">3.2.1.21</ecNumber>
    </submittedName>
</protein>
<evidence type="ECO:0000313" key="4">
    <source>
        <dbReference type="EMBL" id="SCQ19239.1"/>
    </source>
</evidence>
<dbReference type="Proteomes" id="UP000182057">
    <property type="component" value="Unassembled WGS sequence"/>
</dbReference>
<dbReference type="InterPro" id="IPR036962">
    <property type="entry name" value="Glyco_hydro_3_N_sf"/>
</dbReference>
<accession>A0A1D3UGH8</accession>
<keyword evidence="2 4" id="KW-0378">Hydrolase</keyword>
<dbReference type="Pfam" id="PF01915">
    <property type="entry name" value="Glyco_hydro_3_C"/>
    <property type="match status" value="1"/>
</dbReference>
<dbReference type="GO" id="GO:0005975">
    <property type="term" value="P:carbohydrate metabolic process"/>
    <property type="evidence" value="ECO:0007669"/>
    <property type="project" value="InterPro"/>
</dbReference>
<gene>
    <name evidence="4" type="primary">bglX_2</name>
    <name evidence="4" type="ORF">TFUB20_00637</name>
</gene>
<dbReference type="Gene3D" id="3.40.50.1700">
    <property type="entry name" value="Glycoside hydrolase family 3 C-terminal domain"/>
    <property type="match status" value="1"/>
</dbReference>
<dbReference type="InterPro" id="IPR036881">
    <property type="entry name" value="Glyco_hydro_3_C_sf"/>
</dbReference>
<evidence type="ECO:0000256" key="1">
    <source>
        <dbReference type="ARBA" id="ARBA00005336"/>
    </source>
</evidence>
<evidence type="ECO:0000256" key="2">
    <source>
        <dbReference type="ARBA" id="ARBA00022801"/>
    </source>
</evidence>
<name>A0A1D3UGH8_TANFO</name>
<dbReference type="InterPro" id="IPR013783">
    <property type="entry name" value="Ig-like_fold"/>
</dbReference>
<feature type="domain" description="Fibronectin type III-like" evidence="3">
    <location>
        <begin position="354"/>
        <end position="423"/>
    </location>
</feature>
<dbReference type="FunFam" id="2.60.40.10:FF:000495">
    <property type="entry name" value="Periplasmic beta-glucosidase"/>
    <property type="match status" value="1"/>
</dbReference>
<dbReference type="EMBL" id="FMMM01000023">
    <property type="protein sequence ID" value="SCQ19239.1"/>
    <property type="molecule type" value="Genomic_DNA"/>
</dbReference>
<dbReference type="InterPro" id="IPR050288">
    <property type="entry name" value="Cellulose_deg_GH3"/>
</dbReference>
<evidence type="ECO:0000259" key="3">
    <source>
        <dbReference type="SMART" id="SM01217"/>
    </source>
</evidence>
<dbReference type="FunFam" id="3.40.50.1700:FF:000009">
    <property type="entry name" value="Periplasmic beta-glucosidase"/>
    <property type="match status" value="1"/>
</dbReference>
<dbReference type="InterPro" id="IPR002772">
    <property type="entry name" value="Glyco_hydro_3_C"/>
</dbReference>
<sequence length="434" mass="47169">MDLGGVAYTRNMEQAHTDSLISMSEIDDAVSRILRLKFEMGLFESPYVQPSRATEIIRSKEHNRLARKVAEESIVLLKNNANLLPLSKNIGSIAVIGPNADNLYNQLGDYTAPQPEEHIVTILEGIRNAVSPTTVIRYVKGCAVRDTTQSNIDEAVRAANASNAVVLVVGGSSARDFRTKYIETGAATVSSRENELIPDMESGEGYDRKSLTLLGHQEKLIESIAATGKPLIMVYIQGRPLNMNLADKKASALLTAWYPGEEGGNAVANVIFGDVNPSGRLPISVPRSTGQLPVYYSLGKSNDYVEGTSTPLYAFGYGLSYTAFEYGNLTISREGGNITVSCTVTNTGNTDGDEVVQLYLRDHVASVSVPPVLLKDFAKISLKKGESARVNFVLTPEQLAFFNTDLKRVVEPGEFTVMIGAASNDIRLKESFVY</sequence>
<dbReference type="Pfam" id="PF14310">
    <property type="entry name" value="Fn3-like"/>
    <property type="match status" value="1"/>
</dbReference>
<dbReference type="InterPro" id="IPR026891">
    <property type="entry name" value="Fn3-like"/>
</dbReference>
<dbReference type="InterPro" id="IPR017853">
    <property type="entry name" value="GH"/>
</dbReference>
<dbReference type="SUPFAM" id="SSF52279">
    <property type="entry name" value="Beta-D-glucan exohydrolase, C-terminal domain"/>
    <property type="match status" value="1"/>
</dbReference>
<organism evidence="4 5">
    <name type="scientific">Tannerella forsythia</name>
    <name type="common">Bacteroides forsythus</name>
    <dbReference type="NCBI Taxonomy" id="28112"/>
    <lineage>
        <taxon>Bacteria</taxon>
        <taxon>Pseudomonadati</taxon>
        <taxon>Bacteroidota</taxon>
        <taxon>Bacteroidia</taxon>
        <taxon>Bacteroidales</taxon>
        <taxon>Tannerellaceae</taxon>
        <taxon>Tannerella</taxon>
    </lineage>
</organism>
<dbReference type="EC" id="3.2.1.21" evidence="4"/>
<dbReference type="Gene3D" id="3.20.20.300">
    <property type="entry name" value="Glycoside hydrolase, family 3, N-terminal domain"/>
    <property type="match status" value="1"/>
</dbReference>
<dbReference type="PANTHER" id="PTHR42715:SF10">
    <property type="entry name" value="BETA-GLUCOSIDASE"/>
    <property type="match status" value="1"/>
</dbReference>
<dbReference type="GO" id="GO:0008422">
    <property type="term" value="F:beta-glucosidase activity"/>
    <property type="evidence" value="ECO:0007669"/>
    <property type="project" value="UniProtKB-EC"/>
</dbReference>
<dbReference type="SMART" id="SM01217">
    <property type="entry name" value="Fn3_like"/>
    <property type="match status" value="1"/>
</dbReference>
<dbReference type="PANTHER" id="PTHR42715">
    <property type="entry name" value="BETA-GLUCOSIDASE"/>
    <property type="match status" value="1"/>
</dbReference>
<keyword evidence="4" id="KW-0326">Glycosidase</keyword>
<dbReference type="Gene3D" id="2.60.40.10">
    <property type="entry name" value="Immunoglobulins"/>
    <property type="match status" value="1"/>
</dbReference>
<comment type="similarity">
    <text evidence="1">Belongs to the glycosyl hydrolase 3 family.</text>
</comment>
<dbReference type="SUPFAM" id="SSF51445">
    <property type="entry name" value="(Trans)glycosidases"/>
    <property type="match status" value="1"/>
</dbReference>
<reference evidence="4 5" key="1">
    <citation type="submission" date="2016-09" db="EMBL/GenBank/DDBJ databases">
        <authorList>
            <person name="Capua I."/>
            <person name="De Benedictis P."/>
            <person name="Joannis T."/>
            <person name="Lombin L.H."/>
            <person name="Cattoli G."/>
        </authorList>
    </citation>
    <scope>NUCLEOTIDE SEQUENCE [LARGE SCALE GENOMIC DNA]</scope>
    <source>
        <strain evidence="4 5">UB20</strain>
    </source>
</reference>
<evidence type="ECO:0000313" key="5">
    <source>
        <dbReference type="Proteomes" id="UP000182057"/>
    </source>
</evidence>
<proteinExistence type="inferred from homology"/>